<sequence>MADTLTTRLPPELCSRIFGLAVLEQSITNFKTLLRRLCDVCGTCSDWRNIAISTPALWCRLRVECKTPLVAIHTFLSRSQSLPLLFELFFMGDKASAASVVDRLASIIPHIPRIQHFNLRTNIPEALAAVHDVFHMANSPLLRNLSIGFTFSPHGEFSPADIHPLICRTWFEGKYGMLEHLSLSCAYMPFDRLFFPSLRTLFILDVPFRHSRSASSIASAIANSPQLLQLKIGGFPCHAMNVVTEPIRSASVNALDIAFSKDGTTAALASCLDFPSLSFLRIDLARESDVESALTCVRLFRRVRRLVIVASSNNIFSPDALFLTPAFPGVVSIDLGGSYPSLFVDLLLVSSASAINGYSTVLPLLQSIRLHRSVRLDLVKEFVLLHGAEQDRDGSQMCLRAVRVRRSRPSVEEPVTEEHHGLQQWLHRHVFHFEC</sequence>
<reference evidence="1" key="1">
    <citation type="submission" date="2023-03" db="EMBL/GenBank/DDBJ databases">
        <title>Massive genome expansion in bonnet fungi (Mycena s.s.) driven by repeated elements and novel gene families across ecological guilds.</title>
        <authorList>
            <consortium name="Lawrence Berkeley National Laboratory"/>
            <person name="Harder C.B."/>
            <person name="Miyauchi S."/>
            <person name="Viragh M."/>
            <person name="Kuo A."/>
            <person name="Thoen E."/>
            <person name="Andreopoulos B."/>
            <person name="Lu D."/>
            <person name="Skrede I."/>
            <person name="Drula E."/>
            <person name="Henrissat B."/>
            <person name="Morin E."/>
            <person name="Kohler A."/>
            <person name="Barry K."/>
            <person name="LaButti K."/>
            <person name="Morin E."/>
            <person name="Salamov A."/>
            <person name="Lipzen A."/>
            <person name="Mereny Z."/>
            <person name="Hegedus B."/>
            <person name="Baldrian P."/>
            <person name="Stursova M."/>
            <person name="Weitz H."/>
            <person name="Taylor A."/>
            <person name="Grigoriev I.V."/>
            <person name="Nagy L.G."/>
            <person name="Martin F."/>
            <person name="Kauserud H."/>
        </authorList>
    </citation>
    <scope>NUCLEOTIDE SEQUENCE</scope>
    <source>
        <strain evidence="1">CBHHK200</strain>
    </source>
</reference>
<name>A0AAD6X4D4_9AGAR</name>
<evidence type="ECO:0000313" key="1">
    <source>
        <dbReference type="EMBL" id="KAJ7034431.1"/>
    </source>
</evidence>
<accession>A0AAD6X4D4</accession>
<dbReference type="Proteomes" id="UP001218188">
    <property type="component" value="Unassembled WGS sequence"/>
</dbReference>
<dbReference type="EMBL" id="JARJCM010000057">
    <property type="protein sequence ID" value="KAJ7034431.1"/>
    <property type="molecule type" value="Genomic_DNA"/>
</dbReference>
<keyword evidence="2" id="KW-1185">Reference proteome</keyword>
<organism evidence="1 2">
    <name type="scientific">Mycena alexandri</name>
    <dbReference type="NCBI Taxonomy" id="1745969"/>
    <lineage>
        <taxon>Eukaryota</taxon>
        <taxon>Fungi</taxon>
        <taxon>Dikarya</taxon>
        <taxon>Basidiomycota</taxon>
        <taxon>Agaricomycotina</taxon>
        <taxon>Agaricomycetes</taxon>
        <taxon>Agaricomycetidae</taxon>
        <taxon>Agaricales</taxon>
        <taxon>Marasmiineae</taxon>
        <taxon>Mycenaceae</taxon>
        <taxon>Mycena</taxon>
    </lineage>
</organism>
<dbReference type="Gene3D" id="3.80.10.10">
    <property type="entry name" value="Ribonuclease Inhibitor"/>
    <property type="match status" value="1"/>
</dbReference>
<proteinExistence type="predicted"/>
<evidence type="ECO:0000313" key="2">
    <source>
        <dbReference type="Proteomes" id="UP001218188"/>
    </source>
</evidence>
<evidence type="ECO:0008006" key="3">
    <source>
        <dbReference type="Google" id="ProtNLM"/>
    </source>
</evidence>
<protein>
    <recommendedName>
        <fullName evidence="3">F-box domain-containing protein</fullName>
    </recommendedName>
</protein>
<dbReference type="SUPFAM" id="SSF52047">
    <property type="entry name" value="RNI-like"/>
    <property type="match status" value="1"/>
</dbReference>
<dbReference type="InterPro" id="IPR032675">
    <property type="entry name" value="LRR_dom_sf"/>
</dbReference>
<comment type="caution">
    <text evidence="1">The sequence shown here is derived from an EMBL/GenBank/DDBJ whole genome shotgun (WGS) entry which is preliminary data.</text>
</comment>
<dbReference type="AlphaFoldDB" id="A0AAD6X4D4"/>
<gene>
    <name evidence="1" type="ORF">C8F04DRAFT_1395475</name>
</gene>